<name>A0AA41XHS9_9MICO</name>
<dbReference type="SUPFAM" id="SSF56281">
    <property type="entry name" value="Metallo-hydrolase/oxidoreductase"/>
    <property type="match status" value="1"/>
</dbReference>
<evidence type="ECO:0000313" key="3">
    <source>
        <dbReference type="Proteomes" id="UP001165587"/>
    </source>
</evidence>
<accession>A0AA41XHS9</accession>
<reference evidence="2" key="1">
    <citation type="submission" date="2022-08" db="EMBL/GenBank/DDBJ databases">
        <authorList>
            <person name="Deng Y."/>
            <person name="Han X.-F."/>
            <person name="Zhang Y.-Q."/>
        </authorList>
    </citation>
    <scope>NUCLEOTIDE SEQUENCE</scope>
    <source>
        <strain evidence="2">CPCC 203407</strain>
    </source>
</reference>
<proteinExistence type="predicted"/>
<feature type="domain" description="Metallo-beta-lactamase" evidence="1">
    <location>
        <begin position="7"/>
        <end position="180"/>
    </location>
</feature>
<dbReference type="InterPro" id="IPR050114">
    <property type="entry name" value="UPF0173_UPF0282_UlaG_hydrolase"/>
</dbReference>
<comment type="caution">
    <text evidence="2">The sequence shown here is derived from an EMBL/GenBank/DDBJ whole genome shotgun (WGS) entry which is preliminary data.</text>
</comment>
<dbReference type="PANTHER" id="PTHR43546">
    <property type="entry name" value="UPF0173 METAL-DEPENDENT HYDROLASE MJ1163-RELATED"/>
    <property type="match status" value="1"/>
</dbReference>
<organism evidence="2 3">
    <name type="scientific">Herbiconiux oxytropis</name>
    <dbReference type="NCBI Taxonomy" id="2970915"/>
    <lineage>
        <taxon>Bacteria</taxon>
        <taxon>Bacillati</taxon>
        <taxon>Actinomycetota</taxon>
        <taxon>Actinomycetes</taxon>
        <taxon>Micrococcales</taxon>
        <taxon>Microbacteriaceae</taxon>
        <taxon>Herbiconiux</taxon>
    </lineage>
</organism>
<sequence>MKITRYGHATLLLEEDDTRILVDPGSFSLPEAFALEGLQAVFTTHEHPDHFQPERLGATAARNPGAAFYGAPAVAHALGSIGVPGIPLVEGSPVQVGSFTIDPIGSEHQEVHERMPRIENVGLVVAGGDGTRLFHPGDSYESVPEGIDVLAVPLSSPWGRLGETVDFVTAVAPTTIIPIHDALLSTAGRQLFWSWVPMLVGEGVTALDPEPREAVEFTAGSPVSGVRA</sequence>
<dbReference type="PANTHER" id="PTHR43546:SF3">
    <property type="entry name" value="UPF0173 METAL-DEPENDENT HYDROLASE MJ1163"/>
    <property type="match status" value="1"/>
</dbReference>
<dbReference type="InterPro" id="IPR036866">
    <property type="entry name" value="RibonucZ/Hydroxyglut_hydro"/>
</dbReference>
<dbReference type="Pfam" id="PF13483">
    <property type="entry name" value="Lactamase_B_3"/>
    <property type="match status" value="1"/>
</dbReference>
<dbReference type="AlphaFoldDB" id="A0AA41XHS9"/>
<dbReference type="Proteomes" id="UP001165587">
    <property type="component" value="Unassembled WGS sequence"/>
</dbReference>
<dbReference type="InterPro" id="IPR001279">
    <property type="entry name" value="Metallo-B-lactamas"/>
</dbReference>
<dbReference type="RefSeq" id="WP_259528981.1">
    <property type="nucleotide sequence ID" value="NZ_JANLCK010000005.1"/>
</dbReference>
<keyword evidence="3" id="KW-1185">Reference proteome</keyword>
<evidence type="ECO:0000259" key="1">
    <source>
        <dbReference type="SMART" id="SM00849"/>
    </source>
</evidence>
<gene>
    <name evidence="2" type="ORF">N1028_11455</name>
</gene>
<evidence type="ECO:0000313" key="2">
    <source>
        <dbReference type="EMBL" id="MCS5726510.1"/>
    </source>
</evidence>
<dbReference type="Gene3D" id="3.60.15.10">
    <property type="entry name" value="Ribonuclease Z/Hydroxyacylglutathione hydrolase-like"/>
    <property type="match status" value="1"/>
</dbReference>
<dbReference type="SMART" id="SM00849">
    <property type="entry name" value="Lactamase_B"/>
    <property type="match status" value="1"/>
</dbReference>
<dbReference type="EMBL" id="JANLCK010000005">
    <property type="protein sequence ID" value="MCS5726510.1"/>
    <property type="molecule type" value="Genomic_DNA"/>
</dbReference>
<protein>
    <submittedName>
        <fullName evidence="2">MBL fold metallo-hydrolase</fullName>
    </submittedName>
</protein>